<evidence type="ECO:0000313" key="6">
    <source>
        <dbReference type="EMBL" id="BCJ33799.1"/>
    </source>
</evidence>
<keyword evidence="3 5" id="KW-1133">Transmembrane helix</keyword>
<keyword evidence="4 5" id="KW-0472">Membrane</keyword>
<name>A0A7R7HWB6_9ACTN</name>
<evidence type="ECO:0000256" key="3">
    <source>
        <dbReference type="ARBA" id="ARBA00022989"/>
    </source>
</evidence>
<dbReference type="InterPro" id="IPR019109">
    <property type="entry name" value="MamF_MmsF"/>
</dbReference>
<sequence length="130" mass="14054">MTGPSPAPPGYHDTEERNWAVLTHALAAVGIFFGGLLGWVAPLVTLLTKGETSTTLRAHAVSALNFNITWAVVDLAAIVIATCAGFVHLWPLPWVLRLIPVVPFVFNIIALVKANSGECYRHPLSYPLIK</sequence>
<dbReference type="Pfam" id="PF09685">
    <property type="entry name" value="MamF_MmsF"/>
    <property type="match status" value="1"/>
</dbReference>
<evidence type="ECO:0000256" key="5">
    <source>
        <dbReference type="SAM" id="Phobius"/>
    </source>
</evidence>
<evidence type="ECO:0000256" key="4">
    <source>
        <dbReference type="ARBA" id="ARBA00023136"/>
    </source>
</evidence>
<comment type="subcellular location">
    <subcellularLocation>
        <location evidence="1">Membrane</location>
        <topology evidence="1">Multi-pass membrane protein</topology>
    </subcellularLocation>
</comment>
<feature type="transmembrane region" description="Helical" evidence="5">
    <location>
        <begin position="94"/>
        <end position="112"/>
    </location>
</feature>
<evidence type="ECO:0000256" key="2">
    <source>
        <dbReference type="ARBA" id="ARBA00022692"/>
    </source>
</evidence>
<dbReference type="RefSeq" id="WP_203960636.1">
    <property type="nucleotide sequence ID" value="NZ_AP023355.1"/>
</dbReference>
<dbReference type="EMBL" id="AP023355">
    <property type="protein sequence ID" value="BCJ33799.1"/>
    <property type="molecule type" value="Genomic_DNA"/>
</dbReference>
<proteinExistence type="predicted"/>
<evidence type="ECO:0000313" key="7">
    <source>
        <dbReference type="Proteomes" id="UP000611640"/>
    </source>
</evidence>
<dbReference type="Proteomes" id="UP000611640">
    <property type="component" value="Chromosome"/>
</dbReference>
<reference evidence="6 7" key="1">
    <citation type="submission" date="2020-08" db="EMBL/GenBank/DDBJ databases">
        <title>Whole genome shotgun sequence of Actinocatenispora thailandica NBRC 105041.</title>
        <authorList>
            <person name="Komaki H."/>
            <person name="Tamura T."/>
        </authorList>
    </citation>
    <scope>NUCLEOTIDE SEQUENCE [LARGE SCALE GENOMIC DNA]</scope>
    <source>
        <strain evidence="6 7">NBRC 105041</strain>
    </source>
</reference>
<gene>
    <name evidence="6" type="ORF">Athai_13020</name>
</gene>
<accession>A0A7R7HWB6</accession>
<dbReference type="AlphaFoldDB" id="A0A7R7HWB6"/>
<dbReference type="KEGG" id="atl:Athai_13020"/>
<protein>
    <submittedName>
        <fullName evidence="6">Membrane protein</fullName>
    </submittedName>
</protein>
<keyword evidence="7" id="KW-1185">Reference proteome</keyword>
<keyword evidence="2 5" id="KW-0812">Transmembrane</keyword>
<feature type="transmembrane region" description="Helical" evidence="5">
    <location>
        <begin position="20"/>
        <end position="47"/>
    </location>
</feature>
<organism evidence="6 7">
    <name type="scientific">Actinocatenispora thailandica</name>
    <dbReference type="NCBI Taxonomy" id="227318"/>
    <lineage>
        <taxon>Bacteria</taxon>
        <taxon>Bacillati</taxon>
        <taxon>Actinomycetota</taxon>
        <taxon>Actinomycetes</taxon>
        <taxon>Micromonosporales</taxon>
        <taxon>Micromonosporaceae</taxon>
        <taxon>Actinocatenispora</taxon>
    </lineage>
</organism>
<feature type="transmembrane region" description="Helical" evidence="5">
    <location>
        <begin position="68"/>
        <end position="88"/>
    </location>
</feature>
<evidence type="ECO:0000256" key="1">
    <source>
        <dbReference type="ARBA" id="ARBA00004141"/>
    </source>
</evidence>